<evidence type="ECO:0000313" key="4">
    <source>
        <dbReference type="EMBL" id="KAF4629020.1"/>
    </source>
</evidence>
<gene>
    <name evidence="4" type="ORF">G7Y89_g9131</name>
</gene>
<evidence type="ECO:0000256" key="2">
    <source>
        <dbReference type="SAM" id="MobiDB-lite"/>
    </source>
</evidence>
<dbReference type="PANTHER" id="PTHR33365">
    <property type="entry name" value="YALI0B05434P"/>
    <property type="match status" value="1"/>
</dbReference>
<dbReference type="Proteomes" id="UP000566819">
    <property type="component" value="Unassembled WGS sequence"/>
</dbReference>
<comment type="caution">
    <text evidence="4">The sequence shown here is derived from an EMBL/GenBank/DDBJ whole genome shotgun (WGS) entry which is preliminary data.</text>
</comment>
<organism evidence="4 5">
    <name type="scientific">Cudoniella acicularis</name>
    <dbReference type="NCBI Taxonomy" id="354080"/>
    <lineage>
        <taxon>Eukaryota</taxon>
        <taxon>Fungi</taxon>
        <taxon>Dikarya</taxon>
        <taxon>Ascomycota</taxon>
        <taxon>Pezizomycotina</taxon>
        <taxon>Leotiomycetes</taxon>
        <taxon>Helotiales</taxon>
        <taxon>Tricladiaceae</taxon>
        <taxon>Cudoniella</taxon>
    </lineage>
</organism>
<dbReference type="Pfam" id="PF11807">
    <property type="entry name" value="UstYa"/>
    <property type="match status" value="1"/>
</dbReference>
<feature type="region of interest" description="Disordered" evidence="2">
    <location>
        <begin position="1"/>
        <end position="25"/>
    </location>
</feature>
<dbReference type="EMBL" id="JAAMPI010000731">
    <property type="protein sequence ID" value="KAF4629020.1"/>
    <property type="molecule type" value="Genomic_DNA"/>
</dbReference>
<keyword evidence="3" id="KW-1133">Transmembrane helix</keyword>
<comment type="similarity">
    <text evidence="1">Belongs to the ustYa family.</text>
</comment>
<feature type="transmembrane region" description="Helical" evidence="3">
    <location>
        <begin position="56"/>
        <end position="75"/>
    </location>
</feature>
<evidence type="ECO:0000256" key="1">
    <source>
        <dbReference type="ARBA" id="ARBA00035112"/>
    </source>
</evidence>
<dbReference type="PANTHER" id="PTHR33365:SF6">
    <property type="entry name" value="OXIDASE USTYA"/>
    <property type="match status" value="1"/>
</dbReference>
<protein>
    <submittedName>
        <fullName evidence="4">Uncharacterized protein</fullName>
    </submittedName>
</protein>
<dbReference type="OrthoDB" id="3687641at2759"/>
<dbReference type="GO" id="GO:0043386">
    <property type="term" value="P:mycotoxin biosynthetic process"/>
    <property type="evidence" value="ECO:0007669"/>
    <property type="project" value="InterPro"/>
</dbReference>
<accession>A0A8H4RHK2</accession>
<dbReference type="AlphaFoldDB" id="A0A8H4RHK2"/>
<evidence type="ECO:0000256" key="3">
    <source>
        <dbReference type="SAM" id="Phobius"/>
    </source>
</evidence>
<reference evidence="4 5" key="1">
    <citation type="submission" date="2020-03" db="EMBL/GenBank/DDBJ databases">
        <title>Draft Genome Sequence of Cudoniella acicularis.</title>
        <authorList>
            <person name="Buettner E."/>
            <person name="Kellner H."/>
        </authorList>
    </citation>
    <scope>NUCLEOTIDE SEQUENCE [LARGE SCALE GENOMIC DNA]</scope>
    <source>
        <strain evidence="4 5">DSM 108380</strain>
    </source>
</reference>
<keyword evidence="3" id="KW-0472">Membrane</keyword>
<keyword evidence="3" id="KW-0812">Transmembrane</keyword>
<proteinExistence type="inferred from homology"/>
<dbReference type="InterPro" id="IPR021765">
    <property type="entry name" value="UstYa-like"/>
</dbReference>
<name>A0A8H4RHK2_9HELO</name>
<keyword evidence="5" id="KW-1185">Reference proteome</keyword>
<evidence type="ECO:0000313" key="5">
    <source>
        <dbReference type="Proteomes" id="UP000566819"/>
    </source>
</evidence>
<sequence length="270" mass="30266">MGLSKEHYVPLIQDDDPNTSRNSGLERGSVENVIYRFRDEPCSPSKAKRSSVLTKFLIVVLIILAIVQSITIVYMSRSGQKQQCKQSLSGVIPMKDVYRPQFKLNAFMSENETEASAAWDAIEAGHGVVALDPEWAAARGLQPSVMHPLDPEKSIYNIAAYHSIHCLKLLRKHYVAVLKGEEIYWEEHHDLHCFDSLRQNIMCAADDNLLYATGHRDAGYGQTVQCKDWDALREWATEHSACYYDFEGSTIGHLGHCDGGEDGLPRGSLL</sequence>